<protein>
    <submittedName>
        <fullName evidence="4">Peptidase, S41 family</fullName>
    </submittedName>
</protein>
<dbReference type="GO" id="GO:0007165">
    <property type="term" value="P:signal transduction"/>
    <property type="evidence" value="ECO:0007669"/>
    <property type="project" value="TreeGrafter"/>
</dbReference>
<accession>L1MJS1</accession>
<feature type="domain" description="Tail specific protease" evidence="3">
    <location>
        <begin position="121"/>
        <end position="323"/>
    </location>
</feature>
<dbReference type="InterPro" id="IPR029045">
    <property type="entry name" value="ClpP/crotonase-like_dom_sf"/>
</dbReference>
<dbReference type="PANTHER" id="PTHR32060:SF30">
    <property type="entry name" value="CARBOXY-TERMINAL PROCESSING PROTEASE CTPA"/>
    <property type="match status" value="1"/>
</dbReference>
<feature type="region of interest" description="Disordered" evidence="1">
    <location>
        <begin position="114"/>
        <end position="133"/>
    </location>
</feature>
<feature type="signal peptide" evidence="2">
    <location>
        <begin position="1"/>
        <end position="26"/>
    </location>
</feature>
<dbReference type="Pfam" id="PF03572">
    <property type="entry name" value="Peptidase_S41"/>
    <property type="match status" value="1"/>
</dbReference>
<dbReference type="RefSeq" id="WP_006063040.1">
    <property type="nucleotide sequence ID" value="NZ_KB290828.1"/>
</dbReference>
<sequence length="338" mass="35326">MNKTLVSISTAVTAAALCIAVPAASAAPLNNAQSIPADLSSQQTIPKEPEKPKDPNNPQQYATYALDLIEVYGIYADKPEFAQARKDAEVKVKDAKTVKDTYSVLNDVARVAGGKHSSFRPPEDNISGTKDNTELPKVTAADGIVTAKLPSLASGPVGQEYADTAAKGLVDNMPNSCGAIIDLRDNDGGDMGPMLAGVSSLLPDGTVMQFKNRYTTTDVKIDGSSITGGGTNTTAASKGKFTDKPVAILTNKDTASSAEATVLSFRGLSNARTFGQPTAGFTSANVPIEMPDGASLVITMAKDVARTGEEFAEEPINPDVTTDKPAEEAAAWLKQQCR</sequence>
<dbReference type="AlphaFoldDB" id="L1MJS1"/>
<proteinExistence type="predicted"/>
<feature type="region of interest" description="Disordered" evidence="1">
    <location>
        <begin position="312"/>
        <end position="338"/>
    </location>
</feature>
<dbReference type="EMBL" id="AMEM01000013">
    <property type="protein sequence ID" value="EKX91194.1"/>
    <property type="molecule type" value="Genomic_DNA"/>
</dbReference>
<dbReference type="PANTHER" id="PTHR32060">
    <property type="entry name" value="TAIL-SPECIFIC PROTEASE"/>
    <property type="match status" value="1"/>
</dbReference>
<feature type="region of interest" description="Disordered" evidence="1">
    <location>
        <begin position="37"/>
        <end position="59"/>
    </location>
</feature>
<evidence type="ECO:0000313" key="5">
    <source>
        <dbReference type="Proteomes" id="UP000010445"/>
    </source>
</evidence>
<dbReference type="eggNOG" id="COG0793">
    <property type="taxonomic scope" value="Bacteria"/>
</dbReference>
<name>L1MJS1_9CORY</name>
<dbReference type="HOGENOM" id="CLU_071253_0_0_11"/>
<dbReference type="OrthoDB" id="7314861at2"/>
<dbReference type="Proteomes" id="UP000010445">
    <property type="component" value="Unassembled WGS sequence"/>
</dbReference>
<dbReference type="SUPFAM" id="SSF52096">
    <property type="entry name" value="ClpP/crotonase"/>
    <property type="match status" value="1"/>
</dbReference>
<dbReference type="GO" id="GO:0030288">
    <property type="term" value="C:outer membrane-bounded periplasmic space"/>
    <property type="evidence" value="ECO:0007669"/>
    <property type="project" value="TreeGrafter"/>
</dbReference>
<feature type="chain" id="PRO_5003954171" evidence="2">
    <location>
        <begin position="27"/>
        <end position="338"/>
    </location>
</feature>
<evidence type="ECO:0000259" key="3">
    <source>
        <dbReference type="SMART" id="SM00245"/>
    </source>
</evidence>
<keyword evidence="2" id="KW-0732">Signal</keyword>
<dbReference type="Gene3D" id="3.90.226.10">
    <property type="entry name" value="2-enoyl-CoA Hydratase, Chain A, domain 1"/>
    <property type="match status" value="1"/>
</dbReference>
<gene>
    <name evidence="4" type="ORF">HMPREF9997_00796</name>
</gene>
<comment type="caution">
    <text evidence="4">The sequence shown here is derived from an EMBL/GenBank/DDBJ whole genome shotgun (WGS) entry which is preliminary data.</text>
</comment>
<dbReference type="SMART" id="SM00245">
    <property type="entry name" value="TSPc"/>
    <property type="match status" value="1"/>
</dbReference>
<dbReference type="GO" id="GO:0004175">
    <property type="term" value="F:endopeptidase activity"/>
    <property type="evidence" value="ECO:0007669"/>
    <property type="project" value="TreeGrafter"/>
</dbReference>
<dbReference type="GO" id="GO:0006508">
    <property type="term" value="P:proteolysis"/>
    <property type="evidence" value="ECO:0007669"/>
    <property type="project" value="InterPro"/>
</dbReference>
<dbReference type="GO" id="GO:0008236">
    <property type="term" value="F:serine-type peptidase activity"/>
    <property type="evidence" value="ECO:0007669"/>
    <property type="project" value="InterPro"/>
</dbReference>
<dbReference type="InterPro" id="IPR005151">
    <property type="entry name" value="Tail-specific_protease"/>
</dbReference>
<evidence type="ECO:0000256" key="2">
    <source>
        <dbReference type="SAM" id="SignalP"/>
    </source>
</evidence>
<dbReference type="CDD" id="cd06567">
    <property type="entry name" value="Peptidase_S41"/>
    <property type="match status" value="1"/>
</dbReference>
<dbReference type="STRING" id="1035195.HMPREF9997_00796"/>
<evidence type="ECO:0000313" key="4">
    <source>
        <dbReference type="EMBL" id="EKX91194.1"/>
    </source>
</evidence>
<evidence type="ECO:0000256" key="1">
    <source>
        <dbReference type="SAM" id="MobiDB-lite"/>
    </source>
</evidence>
<keyword evidence="5" id="KW-1185">Reference proteome</keyword>
<dbReference type="PATRIC" id="fig|1035195.3.peg.710"/>
<reference evidence="4 5" key="1">
    <citation type="submission" date="2012-05" db="EMBL/GenBank/DDBJ databases">
        <authorList>
            <person name="Weinstock G."/>
            <person name="Sodergren E."/>
            <person name="Lobos E.A."/>
            <person name="Fulton L."/>
            <person name="Fulton R."/>
            <person name="Courtney L."/>
            <person name="Fronick C."/>
            <person name="O'Laughlin M."/>
            <person name="Godfrey J."/>
            <person name="Wilson R.M."/>
            <person name="Miner T."/>
            <person name="Farmer C."/>
            <person name="Delehaunty K."/>
            <person name="Cordes M."/>
            <person name="Minx P."/>
            <person name="Tomlinson C."/>
            <person name="Chen J."/>
            <person name="Wollam A."/>
            <person name="Pepin K.H."/>
            <person name="Bhonagiri V."/>
            <person name="Zhang X."/>
            <person name="Suruliraj S."/>
            <person name="Warren W."/>
            <person name="Mitreva M."/>
            <person name="Mardis E.R."/>
            <person name="Wilson R.K."/>
        </authorList>
    </citation>
    <scope>NUCLEOTIDE SEQUENCE [LARGE SCALE GENOMIC DNA]</scope>
    <source>
        <strain evidence="4 5">F0235</strain>
    </source>
</reference>
<organism evidence="4 5">
    <name type="scientific">Corynebacterium durum F0235</name>
    <dbReference type="NCBI Taxonomy" id="1035195"/>
    <lineage>
        <taxon>Bacteria</taxon>
        <taxon>Bacillati</taxon>
        <taxon>Actinomycetota</taxon>
        <taxon>Actinomycetes</taxon>
        <taxon>Mycobacteriales</taxon>
        <taxon>Corynebacteriaceae</taxon>
        <taxon>Corynebacterium</taxon>
    </lineage>
</organism>